<reference evidence="2 3" key="1">
    <citation type="submission" date="2023-02" db="EMBL/GenBank/DDBJ databases">
        <title>Entomopathogenic bacteria.</title>
        <authorList>
            <person name="Machado R.A."/>
        </authorList>
    </citation>
    <scope>NUCLEOTIDE SEQUENCE [LARGE SCALE GENOMIC DNA]</scope>
    <source>
        <strain evidence="2 3">XENO-2</strain>
    </source>
</reference>
<feature type="domain" description="Putative tail fiber protein gp53-like C-terminal" evidence="1">
    <location>
        <begin position="233"/>
        <end position="324"/>
    </location>
</feature>
<sequence length="324" mass="36061">MTKAEGALQRSGGEVTGNIAISTDTEIAWRRNTDYAGIGFKNTGDGDTDSYMWFRTGDNGNEHFKWQHSLTGGQTTEWMSLNSANLRVRGHQVYHEGNKPTAAIVGAYTRSESNNRFIQLNTNTKTSGYILTKAANFLDDPSSRHLGRSGFLRPNGVDNLGGLAIHVAHPNVEGPQHARGISFSYGSDSSRFYISTYAFDEHGKFQGQKKILTEDDLVSIRNIAKKEPNGWWKCGDTGIIYQWGEVQGLHDNNIKIYSFSTPFPNRCVHLSAMGHLDRASLGGQMLGVHGCIIDNKQFKLASDVPENDKDFQYKAIFHWFAIGY</sequence>
<evidence type="ECO:0000313" key="2">
    <source>
        <dbReference type="EMBL" id="MDC9598994.1"/>
    </source>
</evidence>
<dbReference type="Pfam" id="PF21882">
    <property type="entry name" value="Gp53-like_C"/>
    <property type="match status" value="1"/>
</dbReference>
<gene>
    <name evidence="2" type="ORF">PSI14_19700</name>
</gene>
<dbReference type="RefSeq" id="WP_273577677.1">
    <property type="nucleotide sequence ID" value="NZ_JAQRFN010000063.1"/>
</dbReference>
<keyword evidence="3" id="KW-1185">Reference proteome</keyword>
<evidence type="ECO:0000259" key="1">
    <source>
        <dbReference type="Pfam" id="PF21882"/>
    </source>
</evidence>
<evidence type="ECO:0000313" key="3">
    <source>
        <dbReference type="Proteomes" id="UP001220225"/>
    </source>
</evidence>
<dbReference type="EMBL" id="JAQRFN010000063">
    <property type="protein sequence ID" value="MDC9598994.1"/>
    <property type="molecule type" value="Genomic_DNA"/>
</dbReference>
<protein>
    <recommendedName>
        <fullName evidence="1">Putative tail fiber protein gp53-like C-terminal domain-containing protein</fullName>
    </recommendedName>
</protein>
<comment type="caution">
    <text evidence="2">The sequence shown here is derived from an EMBL/GenBank/DDBJ whole genome shotgun (WGS) entry which is preliminary data.</text>
</comment>
<proteinExistence type="predicted"/>
<name>A0ABT5LXQ6_9GAMM</name>
<accession>A0ABT5LXQ6</accession>
<organism evidence="2 3">
    <name type="scientific">Xenorhabdus anantnagensis</name>
    <dbReference type="NCBI Taxonomy" id="3025875"/>
    <lineage>
        <taxon>Bacteria</taxon>
        <taxon>Pseudomonadati</taxon>
        <taxon>Pseudomonadota</taxon>
        <taxon>Gammaproteobacteria</taxon>
        <taxon>Enterobacterales</taxon>
        <taxon>Morganellaceae</taxon>
        <taxon>Xenorhabdus</taxon>
    </lineage>
</organism>
<dbReference type="Proteomes" id="UP001220225">
    <property type="component" value="Unassembled WGS sequence"/>
</dbReference>
<dbReference type="Gene3D" id="2.60.40.3940">
    <property type="match status" value="1"/>
</dbReference>
<dbReference type="InterPro" id="IPR054075">
    <property type="entry name" value="Gp53-like_C"/>
</dbReference>